<feature type="domain" description="AAA-ATPase-like" evidence="1">
    <location>
        <begin position="14"/>
        <end position="217"/>
    </location>
</feature>
<accession>S6A898</accession>
<dbReference type="PANTHER" id="PTHR34825:SF1">
    <property type="entry name" value="AAA-ATPASE-LIKE DOMAIN-CONTAINING PROTEIN"/>
    <property type="match status" value="1"/>
</dbReference>
<dbReference type="Proteomes" id="UP000015620">
    <property type="component" value="Chromosome"/>
</dbReference>
<dbReference type="HOGENOM" id="CLU_021114_0_1_12"/>
<dbReference type="KEGG" id="tped:TPE_0958"/>
<evidence type="ECO:0000259" key="1">
    <source>
        <dbReference type="Pfam" id="PF09820"/>
    </source>
</evidence>
<dbReference type="EMBL" id="CP004120">
    <property type="protein sequence ID" value="AGT43454.1"/>
    <property type="molecule type" value="Genomic_DNA"/>
</dbReference>
<sequence length="547" mass="63607">MLYLFAMKNIRKMPIGVQSFEDLRKKDFFYVDKTEWVWSLVNGYKVYFLSRPRRFGKSLFLSTLAAYFRGQKELFKGLKLETLEDAEKNTREIWQEYPVLYLDFNAGIYTDKTALVNRFESFFQQYEKLYGPSTISDIPIRFEQLLKQIYEKTGKQVVILADEYDKPLLETMNENDELYETYRKILKGFYGVLKSCDAYIRFAFLTGVTKFSKISIFSDLNNLLDISLEKSYAEICGITQEELEANFMPEIKALAENCSLTEKAALERLKETYDGYLFHQNGKPVYNPLSLINAFASREFGYYWFATGTPTFLIDLLKGGDYDLRDITEEAEMSKESLFDYRPDAENPIPVFFQAGYLTIKSYDERFGVYKLGFPNKEVRQFFFNNLAPAFTGITKDETGFYIKNFITDLETKDINSFMKRMYAACEGIPYSTATKKNGAVRERDYQIAFYIIFTLMGYYAETEVHSHKGRADLVLRTADTVYVFEFKTDGTGSPDEAILQIKEKGYAEKYKMSGKRLILIGAVFGDDITEKTSDIWKAEEIRFTSF</sequence>
<dbReference type="Pfam" id="PF08011">
    <property type="entry name" value="PDDEXK_9"/>
    <property type="match status" value="1"/>
</dbReference>
<keyword evidence="3" id="KW-1185">Reference proteome</keyword>
<dbReference type="STRING" id="1291379.TPE_0958"/>
<organism evidence="2 3">
    <name type="scientific">Treponema pedis str. T A4</name>
    <dbReference type="NCBI Taxonomy" id="1291379"/>
    <lineage>
        <taxon>Bacteria</taxon>
        <taxon>Pseudomonadati</taxon>
        <taxon>Spirochaetota</taxon>
        <taxon>Spirochaetia</taxon>
        <taxon>Spirochaetales</taxon>
        <taxon>Treponemataceae</taxon>
        <taxon>Treponema</taxon>
    </lineage>
</organism>
<dbReference type="PANTHER" id="PTHR34825">
    <property type="entry name" value="CONSERVED PROTEIN, WITH A WEAK D-GALACTARATE DEHYDRATASE/ALTRONATE HYDROLASE DOMAIN"/>
    <property type="match status" value="1"/>
</dbReference>
<dbReference type="PATRIC" id="fig|1291379.3.peg.955"/>
<protein>
    <submittedName>
        <fullName evidence="2">ATPase AAA</fullName>
    </submittedName>
</protein>
<dbReference type="AlphaFoldDB" id="S6A898"/>
<evidence type="ECO:0000313" key="3">
    <source>
        <dbReference type="Proteomes" id="UP000015620"/>
    </source>
</evidence>
<dbReference type="InterPro" id="IPR018631">
    <property type="entry name" value="AAA-ATPase-like_dom"/>
</dbReference>
<name>S6A898_9SPIR</name>
<dbReference type="InterPro" id="IPR027417">
    <property type="entry name" value="P-loop_NTPase"/>
</dbReference>
<dbReference type="Pfam" id="PF09820">
    <property type="entry name" value="AAA-ATPase_like"/>
    <property type="match status" value="1"/>
</dbReference>
<proteinExistence type="predicted"/>
<dbReference type="SUPFAM" id="SSF52540">
    <property type="entry name" value="P-loop containing nucleoside triphosphate hydrolases"/>
    <property type="match status" value="1"/>
</dbReference>
<dbReference type="InterPro" id="IPR012547">
    <property type="entry name" value="PDDEXK_9"/>
</dbReference>
<evidence type="ECO:0000313" key="2">
    <source>
        <dbReference type="EMBL" id="AGT43454.1"/>
    </source>
</evidence>
<gene>
    <name evidence="2" type="ORF">TPE_0958</name>
</gene>
<reference evidence="2 3" key="1">
    <citation type="journal article" date="2013" name="PLoS ONE">
        <title>Genome-Wide Relatedness of Treponema pedis, from Gingiva and Necrotic Skin Lesions of Pigs, with the Human Oral Pathogen Treponema denticola.</title>
        <authorList>
            <person name="Svartstrom O."/>
            <person name="Mushtaq M."/>
            <person name="Pringle M."/>
            <person name="Segerman B."/>
        </authorList>
    </citation>
    <scope>NUCLEOTIDE SEQUENCE [LARGE SCALE GENOMIC DNA]</scope>
    <source>
        <strain evidence="2">T A4</strain>
    </source>
</reference>